<dbReference type="InterPro" id="IPR001077">
    <property type="entry name" value="COMT_C"/>
</dbReference>
<protein>
    <recommendedName>
        <fullName evidence="6">Acetylserotonin O-methyltransferase</fullName>
        <ecNumber evidence="5">2.1.1.4</ecNumber>
    </recommendedName>
    <alternativeName>
        <fullName evidence="7">Hydroxyindole O-methyltransferase</fullName>
    </alternativeName>
</protein>
<evidence type="ECO:0000256" key="7">
    <source>
        <dbReference type="ARBA" id="ARBA00043054"/>
    </source>
</evidence>
<dbReference type="GO" id="GO:0032259">
    <property type="term" value="P:methylation"/>
    <property type="evidence" value="ECO:0007669"/>
    <property type="project" value="UniProtKB-KW"/>
</dbReference>
<proteinExistence type="predicted"/>
<dbReference type="RefSeq" id="XP_031554554.1">
    <property type="nucleotide sequence ID" value="XM_031698694.1"/>
</dbReference>
<keyword evidence="3" id="KW-0949">S-adenosyl-L-methionine</keyword>
<dbReference type="GO" id="GO:0017096">
    <property type="term" value="F:acetylserotonin O-methyltransferase activity"/>
    <property type="evidence" value="ECO:0007669"/>
    <property type="project" value="UniProtKB-EC"/>
</dbReference>
<dbReference type="KEGG" id="aten:116291521"/>
<accession>A0A6P8HDQ5</accession>
<dbReference type="Proteomes" id="UP000515163">
    <property type="component" value="Unplaced"/>
</dbReference>
<keyword evidence="1" id="KW-0489">Methyltransferase</keyword>
<organism evidence="9 10">
    <name type="scientific">Actinia tenebrosa</name>
    <name type="common">Australian red waratah sea anemone</name>
    <dbReference type="NCBI Taxonomy" id="6105"/>
    <lineage>
        <taxon>Eukaryota</taxon>
        <taxon>Metazoa</taxon>
        <taxon>Cnidaria</taxon>
        <taxon>Anthozoa</taxon>
        <taxon>Hexacorallia</taxon>
        <taxon>Actiniaria</taxon>
        <taxon>Actiniidae</taxon>
        <taxon>Actinia</taxon>
    </lineage>
</organism>
<gene>
    <name evidence="10" type="primary">LOC116291521</name>
</gene>
<evidence type="ECO:0000256" key="5">
    <source>
        <dbReference type="ARBA" id="ARBA00039116"/>
    </source>
</evidence>
<evidence type="ECO:0000256" key="2">
    <source>
        <dbReference type="ARBA" id="ARBA00022679"/>
    </source>
</evidence>
<dbReference type="FunCoup" id="A0A6P8HDQ5">
    <property type="interactions" value="503"/>
</dbReference>
<dbReference type="InterPro" id="IPR016461">
    <property type="entry name" value="COMT-like"/>
</dbReference>
<comment type="function">
    <text evidence="4">Catalyzes the transfer of a methyl group onto N-acetylserotonin, producing melatonin (N-acetyl-5-methoxytryptamine).</text>
</comment>
<dbReference type="GeneID" id="116291521"/>
<evidence type="ECO:0000256" key="3">
    <source>
        <dbReference type="ARBA" id="ARBA00022691"/>
    </source>
</evidence>
<dbReference type="CDD" id="cd02440">
    <property type="entry name" value="AdoMet_MTases"/>
    <property type="match status" value="1"/>
</dbReference>
<evidence type="ECO:0000256" key="1">
    <source>
        <dbReference type="ARBA" id="ARBA00022603"/>
    </source>
</evidence>
<dbReference type="Pfam" id="PF00891">
    <property type="entry name" value="Methyltransf_2"/>
    <property type="match status" value="1"/>
</dbReference>
<dbReference type="OrthoDB" id="1606438at2759"/>
<evidence type="ECO:0000256" key="6">
    <source>
        <dbReference type="ARBA" id="ARBA00040730"/>
    </source>
</evidence>
<dbReference type="EC" id="2.1.1.4" evidence="5"/>
<dbReference type="SUPFAM" id="SSF53335">
    <property type="entry name" value="S-adenosyl-L-methionine-dependent methyltransferases"/>
    <property type="match status" value="1"/>
</dbReference>
<keyword evidence="2" id="KW-0808">Transferase</keyword>
<sequence length="192" mass="21400">MRGKVKLFAPIFMSSFDLSRFQRMCDLGGGTGNVAYAACMAYPNMKITVLDLPSVVQNAPHFRPSIHECPNQHNVTFVAGDFFEPTLPAADLYVLTHILHLFTDDKVDTLLANIFANLPSGGGVLIGEVLLYDDKLGPLYSQYMSLVMLLAFDGRERSGLEYKQLLEKHGFKDVQWKYTHTNSLDAVLAIKP</sequence>
<dbReference type="InParanoid" id="A0A6P8HDQ5"/>
<dbReference type="Gene3D" id="3.40.50.150">
    <property type="entry name" value="Vaccinia Virus protein VP39"/>
    <property type="match status" value="1"/>
</dbReference>
<keyword evidence="9" id="KW-1185">Reference proteome</keyword>
<name>A0A6P8HDQ5_ACTTE</name>
<evidence type="ECO:0000313" key="10">
    <source>
        <dbReference type="RefSeq" id="XP_031554554.1"/>
    </source>
</evidence>
<dbReference type="InterPro" id="IPR029063">
    <property type="entry name" value="SAM-dependent_MTases_sf"/>
</dbReference>
<feature type="domain" description="O-methyltransferase C-terminal" evidence="8">
    <location>
        <begin position="6"/>
        <end position="172"/>
    </location>
</feature>
<evidence type="ECO:0000313" key="9">
    <source>
        <dbReference type="Proteomes" id="UP000515163"/>
    </source>
</evidence>
<evidence type="ECO:0000256" key="4">
    <source>
        <dbReference type="ARBA" id="ARBA00037645"/>
    </source>
</evidence>
<dbReference type="PANTHER" id="PTHR43712:SF2">
    <property type="entry name" value="O-METHYLTRANSFERASE CICE"/>
    <property type="match status" value="1"/>
</dbReference>
<reference evidence="10" key="1">
    <citation type="submission" date="2025-08" db="UniProtKB">
        <authorList>
            <consortium name="RefSeq"/>
        </authorList>
    </citation>
    <scope>IDENTIFICATION</scope>
    <source>
        <tissue evidence="10">Tentacle</tissue>
    </source>
</reference>
<dbReference type="AlphaFoldDB" id="A0A6P8HDQ5"/>
<dbReference type="PROSITE" id="PS51683">
    <property type="entry name" value="SAM_OMT_II"/>
    <property type="match status" value="1"/>
</dbReference>
<evidence type="ECO:0000259" key="8">
    <source>
        <dbReference type="Pfam" id="PF00891"/>
    </source>
</evidence>
<dbReference type="PANTHER" id="PTHR43712">
    <property type="entry name" value="PUTATIVE (AFU_ORTHOLOGUE AFUA_4G14580)-RELATED"/>
    <property type="match status" value="1"/>
</dbReference>